<evidence type="ECO:0000256" key="2">
    <source>
        <dbReference type="ARBA" id="ARBA00022578"/>
    </source>
</evidence>
<dbReference type="NCBIfam" id="NF033592">
    <property type="entry name" value="transpos_IS4_1"/>
    <property type="match status" value="1"/>
</dbReference>
<accession>D6U723</accession>
<proteinExistence type="inferred from homology"/>
<keyword evidence="7" id="KW-1185">Reference proteome</keyword>
<dbReference type="Proteomes" id="UP000004508">
    <property type="component" value="Unassembled WGS sequence"/>
</dbReference>
<keyword evidence="4" id="KW-0233">DNA recombination</keyword>
<protein>
    <submittedName>
        <fullName evidence="6">Transposase IS4 family protein</fullName>
    </submittedName>
</protein>
<name>D6U723_KTERA</name>
<dbReference type="SUPFAM" id="SSF53098">
    <property type="entry name" value="Ribonuclease H-like"/>
    <property type="match status" value="1"/>
</dbReference>
<feature type="domain" description="Transposase IS4-like" evidence="5">
    <location>
        <begin position="47"/>
        <end position="223"/>
    </location>
</feature>
<keyword evidence="3" id="KW-0238">DNA-binding</keyword>
<dbReference type="eggNOG" id="COG3385">
    <property type="taxonomic scope" value="Bacteria"/>
</dbReference>
<comment type="caution">
    <text evidence="6">The sequence shown here is derived from an EMBL/GenBank/DDBJ whole genome shotgun (WGS) entry which is preliminary data.</text>
</comment>
<sequence length="338" mass="38689">MGRSSSRSLGRSGLRRRCQHLGSDIALFALVTCSGGGDTRLLAGQISALFDVRLQQWVRVDYWSNARDHCKTHVLTLVERVQAGTLLLFDRGYLSFAFFDQLSARGIWWISRYAHQVSYQVSHVCYQADGVLDAIVYLGTSSSNQARDPVRLVQFWLHGRHYRYLTNVLDPHVLKLSDVVNLYVRRWDIELAFRAIKDHLNLHHLWSAKRAVVQVQLWCCLILAQVYHALQVEIAGQAGVEVFEVSLDLLIRLTPGWLSRRLTPLEHAVRFGRDLGLIRPSTRHHIEVPWIDPCWVVPPPPEAVQPREMVRYRSQTRGTGTKRVGLVRLKAGKLHLLE</sequence>
<evidence type="ECO:0000256" key="3">
    <source>
        <dbReference type="ARBA" id="ARBA00023125"/>
    </source>
</evidence>
<dbReference type="PANTHER" id="PTHR33258">
    <property type="entry name" value="TRANSPOSASE INSL FOR INSERTION SEQUENCE ELEMENT IS186A-RELATED"/>
    <property type="match status" value="1"/>
</dbReference>
<evidence type="ECO:0000259" key="5">
    <source>
        <dbReference type="Pfam" id="PF01609"/>
    </source>
</evidence>
<dbReference type="InterPro" id="IPR012337">
    <property type="entry name" value="RNaseH-like_sf"/>
</dbReference>
<dbReference type="Pfam" id="PF01609">
    <property type="entry name" value="DDE_Tnp_1"/>
    <property type="match status" value="1"/>
</dbReference>
<gene>
    <name evidence="6" type="ORF">Krac_0170</name>
</gene>
<evidence type="ECO:0000313" key="7">
    <source>
        <dbReference type="Proteomes" id="UP000004508"/>
    </source>
</evidence>
<dbReference type="STRING" id="485913.Krac_0170"/>
<organism evidence="6 7">
    <name type="scientific">Ktedonobacter racemifer DSM 44963</name>
    <dbReference type="NCBI Taxonomy" id="485913"/>
    <lineage>
        <taxon>Bacteria</taxon>
        <taxon>Bacillati</taxon>
        <taxon>Chloroflexota</taxon>
        <taxon>Ktedonobacteria</taxon>
        <taxon>Ktedonobacterales</taxon>
        <taxon>Ktedonobacteraceae</taxon>
        <taxon>Ktedonobacter</taxon>
    </lineage>
</organism>
<keyword evidence="2" id="KW-0815">Transposition</keyword>
<dbReference type="GO" id="GO:0003677">
    <property type="term" value="F:DNA binding"/>
    <property type="evidence" value="ECO:0007669"/>
    <property type="project" value="UniProtKB-KW"/>
</dbReference>
<dbReference type="InterPro" id="IPR002559">
    <property type="entry name" value="Transposase_11"/>
</dbReference>
<dbReference type="InParanoid" id="D6U723"/>
<dbReference type="GO" id="GO:0004803">
    <property type="term" value="F:transposase activity"/>
    <property type="evidence" value="ECO:0007669"/>
    <property type="project" value="InterPro"/>
</dbReference>
<comment type="similarity">
    <text evidence="1">Belongs to the transposase 11 family.</text>
</comment>
<dbReference type="PANTHER" id="PTHR33258:SF1">
    <property type="entry name" value="TRANSPOSASE INSL FOR INSERTION SEQUENCE ELEMENT IS186A-RELATED"/>
    <property type="match status" value="1"/>
</dbReference>
<evidence type="ECO:0000256" key="4">
    <source>
        <dbReference type="ARBA" id="ARBA00023172"/>
    </source>
</evidence>
<evidence type="ECO:0000313" key="6">
    <source>
        <dbReference type="EMBL" id="EFH79684.1"/>
    </source>
</evidence>
<dbReference type="GO" id="GO:0006313">
    <property type="term" value="P:DNA transposition"/>
    <property type="evidence" value="ECO:0007669"/>
    <property type="project" value="InterPro"/>
</dbReference>
<dbReference type="AlphaFoldDB" id="D6U723"/>
<dbReference type="InterPro" id="IPR047952">
    <property type="entry name" value="Transpos_IS4"/>
</dbReference>
<dbReference type="EMBL" id="ADVG01000005">
    <property type="protein sequence ID" value="EFH79684.1"/>
    <property type="molecule type" value="Genomic_DNA"/>
</dbReference>
<reference evidence="6 7" key="1">
    <citation type="journal article" date="2011" name="Stand. Genomic Sci.">
        <title>Non-contiguous finished genome sequence and contextual data of the filamentous soil bacterium Ktedonobacter racemifer type strain (SOSP1-21).</title>
        <authorList>
            <person name="Chang Y.J."/>
            <person name="Land M."/>
            <person name="Hauser L."/>
            <person name="Chertkov O."/>
            <person name="Del Rio T.G."/>
            <person name="Nolan M."/>
            <person name="Copeland A."/>
            <person name="Tice H."/>
            <person name="Cheng J.F."/>
            <person name="Lucas S."/>
            <person name="Han C."/>
            <person name="Goodwin L."/>
            <person name="Pitluck S."/>
            <person name="Ivanova N."/>
            <person name="Ovchinikova G."/>
            <person name="Pati A."/>
            <person name="Chen A."/>
            <person name="Palaniappan K."/>
            <person name="Mavromatis K."/>
            <person name="Liolios K."/>
            <person name="Brettin T."/>
            <person name="Fiebig A."/>
            <person name="Rohde M."/>
            <person name="Abt B."/>
            <person name="Goker M."/>
            <person name="Detter J.C."/>
            <person name="Woyke T."/>
            <person name="Bristow J."/>
            <person name="Eisen J.A."/>
            <person name="Markowitz V."/>
            <person name="Hugenholtz P."/>
            <person name="Kyrpides N.C."/>
            <person name="Klenk H.P."/>
            <person name="Lapidus A."/>
        </authorList>
    </citation>
    <scope>NUCLEOTIDE SEQUENCE [LARGE SCALE GENOMIC DNA]</scope>
    <source>
        <strain evidence="7">DSM 44963</strain>
    </source>
</reference>
<evidence type="ECO:0000256" key="1">
    <source>
        <dbReference type="ARBA" id="ARBA00010075"/>
    </source>
</evidence>